<dbReference type="Proteomes" id="UP000620670">
    <property type="component" value="Unassembled WGS sequence"/>
</dbReference>
<comment type="catalytic activity">
    <reaction evidence="3">
        <text>alpha-L-fucose = beta-L-fucose</text>
        <dbReference type="Rhea" id="RHEA:25580"/>
        <dbReference type="ChEBI" id="CHEBI:42548"/>
        <dbReference type="ChEBI" id="CHEBI:42589"/>
        <dbReference type="EC" id="5.1.3.29"/>
    </reaction>
</comment>
<comment type="caution">
    <text evidence="4">The sequence shown here is derived from an EMBL/GenBank/DDBJ whole genome shotgun (WGS) entry which is preliminary data.</text>
</comment>
<dbReference type="SUPFAM" id="SSF102546">
    <property type="entry name" value="RbsD-like"/>
    <property type="match status" value="1"/>
</dbReference>
<sequence length="144" mass="15690">MLKNIDPLLSPDLLMVLRSMGHGDEIVVVDANFPAASMAQRLVRLDGLTVTAVTDAILSVMPLDDFVPEAAWRMEVVGDPQAEQPIFDEFRAILASREGPGCRLASLERFAFYERAKAAYAIVATGEGRLYGNIILKKGVVRSA</sequence>
<evidence type="ECO:0000313" key="4">
    <source>
        <dbReference type="EMBL" id="MBJ6128402.1"/>
    </source>
</evidence>
<dbReference type="EMBL" id="JAELXT010000049">
    <property type="protein sequence ID" value="MBJ6128402.1"/>
    <property type="molecule type" value="Genomic_DNA"/>
</dbReference>
<comment type="catalytic activity">
    <reaction evidence="1">
        <text>beta-D-ribopyranose = beta-D-ribofuranose</text>
        <dbReference type="Rhea" id="RHEA:25432"/>
        <dbReference type="ChEBI" id="CHEBI:27476"/>
        <dbReference type="ChEBI" id="CHEBI:47002"/>
        <dbReference type="EC" id="5.4.99.62"/>
    </reaction>
</comment>
<protein>
    <submittedName>
        <fullName evidence="4">RbsD/FucU family protein</fullName>
    </submittedName>
</protein>
<dbReference type="InterPro" id="IPR023750">
    <property type="entry name" value="RbsD-like_sf"/>
</dbReference>
<dbReference type="InterPro" id="IPR007721">
    <property type="entry name" value="RbsD_FucU"/>
</dbReference>
<keyword evidence="2" id="KW-0413">Isomerase</keyword>
<evidence type="ECO:0000256" key="3">
    <source>
        <dbReference type="ARBA" id="ARBA00036324"/>
    </source>
</evidence>
<name>A0ABS0Y7W7_9HYPH</name>
<keyword evidence="5" id="KW-1185">Reference proteome</keyword>
<gene>
    <name evidence="4" type="ORF">JAO75_23685</name>
</gene>
<evidence type="ECO:0000313" key="5">
    <source>
        <dbReference type="Proteomes" id="UP000620670"/>
    </source>
</evidence>
<dbReference type="PANTHER" id="PTHR31690">
    <property type="entry name" value="FUCOSE MUTAROTASE"/>
    <property type="match status" value="1"/>
</dbReference>
<reference evidence="5" key="1">
    <citation type="submission" date="2020-12" db="EMBL/GenBank/DDBJ databases">
        <title>Hymenobacter sp.</title>
        <authorList>
            <person name="Kim M.K."/>
        </authorList>
    </citation>
    <scope>NUCLEOTIDE SEQUENCE [LARGE SCALE GENOMIC DNA]</scope>
    <source>
        <strain evidence="5">BT325</strain>
    </source>
</reference>
<organism evidence="4 5">
    <name type="scientific">Microvirga splendida</name>
    <dbReference type="NCBI Taxonomy" id="2795727"/>
    <lineage>
        <taxon>Bacteria</taxon>
        <taxon>Pseudomonadati</taxon>
        <taxon>Pseudomonadota</taxon>
        <taxon>Alphaproteobacteria</taxon>
        <taxon>Hyphomicrobiales</taxon>
        <taxon>Methylobacteriaceae</taxon>
        <taxon>Microvirga</taxon>
    </lineage>
</organism>
<evidence type="ECO:0000256" key="2">
    <source>
        <dbReference type="ARBA" id="ARBA00023235"/>
    </source>
</evidence>
<accession>A0ABS0Y7W7</accession>
<dbReference type="PANTHER" id="PTHR31690:SF4">
    <property type="entry name" value="FUCOSE MUTAROTASE"/>
    <property type="match status" value="1"/>
</dbReference>
<dbReference type="RefSeq" id="WP_199051669.1">
    <property type="nucleotide sequence ID" value="NZ_JAELXT010000049.1"/>
</dbReference>
<dbReference type="Gene3D" id="3.40.1650.10">
    <property type="entry name" value="RbsD-like domain"/>
    <property type="match status" value="1"/>
</dbReference>
<evidence type="ECO:0000256" key="1">
    <source>
        <dbReference type="ARBA" id="ARBA00000223"/>
    </source>
</evidence>
<dbReference type="InterPro" id="IPR050443">
    <property type="entry name" value="RbsD/FucU_mutarotase"/>
</dbReference>
<dbReference type="Pfam" id="PF05025">
    <property type="entry name" value="RbsD_FucU"/>
    <property type="match status" value="1"/>
</dbReference>
<proteinExistence type="predicted"/>